<organism evidence="1 2">
    <name type="scientific">Shimia sagamensis</name>
    <dbReference type="NCBI Taxonomy" id="1566352"/>
    <lineage>
        <taxon>Bacteria</taxon>
        <taxon>Pseudomonadati</taxon>
        <taxon>Pseudomonadota</taxon>
        <taxon>Alphaproteobacteria</taxon>
        <taxon>Rhodobacterales</taxon>
        <taxon>Roseobacteraceae</taxon>
    </lineage>
</organism>
<keyword evidence="2" id="KW-1185">Reference proteome</keyword>
<sequence length="48" mass="5496">MRQHLVLLWPVLTSNVLGFPPKGLGSLARFLPGAWVFEESLNFRQCLR</sequence>
<accession>A0ABY1PAX8</accession>
<comment type="caution">
    <text evidence="1">The sequence shown here is derived from an EMBL/GenBank/DDBJ whole genome shotgun (WGS) entry which is preliminary data.</text>
</comment>
<gene>
    <name evidence="1" type="ORF">SAMN06265373_10731</name>
</gene>
<evidence type="ECO:0000313" key="2">
    <source>
        <dbReference type="Proteomes" id="UP001157961"/>
    </source>
</evidence>
<name>A0ABY1PAX8_9RHOB</name>
<protein>
    <submittedName>
        <fullName evidence="1">Uncharacterized protein</fullName>
    </submittedName>
</protein>
<evidence type="ECO:0000313" key="1">
    <source>
        <dbReference type="EMBL" id="SMP30366.1"/>
    </source>
</evidence>
<dbReference type="EMBL" id="FXTY01000007">
    <property type="protein sequence ID" value="SMP30366.1"/>
    <property type="molecule type" value="Genomic_DNA"/>
</dbReference>
<dbReference type="Proteomes" id="UP001157961">
    <property type="component" value="Unassembled WGS sequence"/>
</dbReference>
<reference evidence="1 2" key="1">
    <citation type="submission" date="2017-05" db="EMBL/GenBank/DDBJ databases">
        <authorList>
            <person name="Varghese N."/>
            <person name="Submissions S."/>
        </authorList>
    </citation>
    <scope>NUCLEOTIDE SEQUENCE [LARGE SCALE GENOMIC DNA]</scope>
    <source>
        <strain evidence="1 2">DSM 29734</strain>
    </source>
</reference>
<proteinExistence type="predicted"/>